<proteinExistence type="predicted"/>
<dbReference type="Proteomes" id="UP000075573">
    <property type="component" value="Unassembled WGS sequence"/>
</dbReference>
<organism evidence="1 2">
    <name type="scientific">Gluconobacter potus</name>
    <dbReference type="NCBI Taxonomy" id="2724927"/>
    <lineage>
        <taxon>Bacteria</taxon>
        <taxon>Pseudomonadati</taxon>
        <taxon>Pseudomonadota</taxon>
        <taxon>Alphaproteobacteria</taxon>
        <taxon>Acetobacterales</taxon>
        <taxon>Acetobacteraceae</taxon>
        <taxon>Gluconobacter</taxon>
    </lineage>
</organism>
<comment type="caution">
    <text evidence="1">The sequence shown here is derived from an EMBL/GenBank/DDBJ whole genome shotgun (WGS) entry which is preliminary data.</text>
</comment>
<accession>A0A149QS63</accession>
<protein>
    <submittedName>
        <fullName evidence="1">Uncharacterized protein</fullName>
    </submittedName>
</protein>
<name>A0A149QS63_9PROT</name>
<sequence length="148" mass="17154">MLRYGTEPFLECSTRGERRLSPYNARLKDSGGRTIEELYQARKVFKDGRTGLSPADAKAFQKLGHRATNYEECQALFSRLWDQYLQENPHLLRLLTQASGISDMFGQRGNTCQATELWRIRCAALGVEPEYEIWETPEPRESRQLSFF</sequence>
<dbReference type="EMBL" id="LHZB01000118">
    <property type="protein sequence ID" value="KXV00156.1"/>
    <property type="molecule type" value="Genomic_DNA"/>
</dbReference>
<evidence type="ECO:0000313" key="1">
    <source>
        <dbReference type="EMBL" id="KXV00156.1"/>
    </source>
</evidence>
<dbReference type="AlphaFoldDB" id="A0A149QS63"/>
<reference evidence="1 2" key="1">
    <citation type="submission" date="2015-06" db="EMBL/GenBank/DDBJ databases">
        <title>Improved classification and identification of acetic acid bacteria using matrix-assisted laser desorption/ionization time-of-flight mass spectrometry; Gluconobacter nephelii and Gluconobacter uchimurae are later heterotypic synonyms of Gluconobacter japonicus and Gluconobacter oxydans, respectively.</title>
        <authorList>
            <person name="Li L."/>
            <person name="Cleenwerck I."/>
            <person name="De Vuyst L."/>
            <person name="Vandamme P."/>
        </authorList>
    </citation>
    <scope>NUCLEOTIDE SEQUENCE [LARGE SCALE GENOMIC DNA]</scope>
    <source>
        <strain evidence="1 2">LMG 1764</strain>
    </source>
</reference>
<evidence type="ECO:0000313" key="2">
    <source>
        <dbReference type="Proteomes" id="UP000075573"/>
    </source>
</evidence>
<gene>
    <name evidence="1" type="ORF">AD929_13215</name>
</gene>
<dbReference type="RefSeq" id="WP_062497451.1">
    <property type="nucleotide sequence ID" value="NZ_LHZB01000118.1"/>
</dbReference>
<dbReference type="PATRIC" id="fig|442.7.peg.3457"/>